<proteinExistence type="predicted"/>
<dbReference type="NCBIfam" id="TIGR02683">
    <property type="entry name" value="upstrm_HI1419"/>
    <property type="match status" value="1"/>
</dbReference>
<dbReference type="InterPro" id="IPR009241">
    <property type="entry name" value="HigB-like"/>
</dbReference>
<reference evidence="1 2" key="1">
    <citation type="submission" date="2018-07" db="EMBL/GenBank/DDBJ databases">
        <title>Complete genome sequence of a Pseudomonas plecoglossicida strain pathogenic to the marine fish, Larimichthys crocea.</title>
        <authorList>
            <person name="Tao Z."/>
        </authorList>
    </citation>
    <scope>NUCLEOTIDE SEQUENCE [LARGE SCALE GENOMIC DNA]</scope>
    <source>
        <strain evidence="1 2">XSDHY-P</strain>
    </source>
</reference>
<protein>
    <submittedName>
        <fullName evidence="1">Type II toxin-antitoxin system RelE/ParE family toxin</fullName>
    </submittedName>
</protein>
<dbReference type="PANTHER" id="PTHR41791:SF1">
    <property type="entry name" value="SSL7039 PROTEIN"/>
    <property type="match status" value="1"/>
</dbReference>
<name>A0AAD0VVI8_PSEDL</name>
<gene>
    <name evidence="1" type="ORF">DVB73_20355</name>
</gene>
<dbReference type="EMBL" id="CP031146">
    <property type="protein sequence ID" value="AXM99089.1"/>
    <property type="molecule type" value="Genomic_DNA"/>
</dbReference>
<evidence type="ECO:0000313" key="2">
    <source>
        <dbReference type="Proteomes" id="UP000256503"/>
    </source>
</evidence>
<dbReference type="PANTHER" id="PTHR41791">
    <property type="entry name" value="SSL7039 PROTEIN"/>
    <property type="match status" value="1"/>
</dbReference>
<dbReference type="InterPro" id="IPR014056">
    <property type="entry name" value="TypeIITA-like_toxin_pred"/>
</dbReference>
<evidence type="ECO:0000313" key="1">
    <source>
        <dbReference type="EMBL" id="AXM99089.1"/>
    </source>
</evidence>
<dbReference type="AlphaFoldDB" id="A0AAD0VVI8"/>
<dbReference type="Proteomes" id="UP000256503">
    <property type="component" value="Chromosome"/>
</dbReference>
<dbReference type="PIRSF" id="PIRSF028744">
    <property type="entry name" value="Addict_mod_HI1419"/>
    <property type="match status" value="1"/>
</dbReference>
<accession>A0AAD0VVI8</accession>
<organism evidence="1 2">
    <name type="scientific">Pseudomonas plecoglossicida</name>
    <dbReference type="NCBI Taxonomy" id="70775"/>
    <lineage>
        <taxon>Bacteria</taxon>
        <taxon>Pseudomonadati</taxon>
        <taxon>Pseudomonadota</taxon>
        <taxon>Gammaproteobacteria</taxon>
        <taxon>Pseudomonadales</taxon>
        <taxon>Pseudomonadaceae</taxon>
        <taxon>Pseudomonas</taxon>
    </lineage>
</organism>
<sequence length="97" mass="10798">MCVVEQTEHFARWLAGLKDLRAKLAVGRRIERAAMGNLGDFKSVGGSISELRVDVAGGYRIYFTRKQHRLIILLVGGDKSSQATDILKARKLAKELK</sequence>
<dbReference type="Pfam" id="PF05973">
    <property type="entry name" value="Gp49"/>
    <property type="match status" value="1"/>
</dbReference>